<dbReference type="PANTHER" id="PTHR10578:SF107">
    <property type="entry name" value="2-HYDROXYACID OXIDASE 1"/>
    <property type="match status" value="1"/>
</dbReference>
<dbReference type="RefSeq" id="WP_270075624.1">
    <property type="nucleotide sequence ID" value="NZ_CP115174.1"/>
</dbReference>
<dbReference type="PROSITE" id="PS51349">
    <property type="entry name" value="FMN_HYDROXY_ACID_DH_2"/>
    <property type="match status" value="1"/>
</dbReference>
<dbReference type="Proteomes" id="UP001210865">
    <property type="component" value="Chromosome"/>
</dbReference>
<evidence type="ECO:0000256" key="5">
    <source>
        <dbReference type="ARBA" id="ARBA00024042"/>
    </source>
</evidence>
<keyword evidence="8" id="KW-1185">Reference proteome</keyword>
<feature type="domain" description="FMN hydroxy acid dehydrogenase" evidence="6">
    <location>
        <begin position="6"/>
        <end position="369"/>
    </location>
</feature>
<comment type="similarity">
    <text evidence="5">Belongs to the FMN-dependent alpha-hydroxy acid dehydrogenase family.</text>
</comment>
<protein>
    <submittedName>
        <fullName evidence="7">Alpha-hydroxy acid oxidase</fullName>
    </submittedName>
</protein>
<gene>
    <name evidence="7" type="ORF">PBT88_12235</name>
</gene>
<keyword evidence="4" id="KW-0560">Oxidoreductase</keyword>
<comment type="cofactor">
    <cofactor evidence="1">
        <name>FMN</name>
        <dbReference type="ChEBI" id="CHEBI:58210"/>
    </cofactor>
</comment>
<evidence type="ECO:0000256" key="2">
    <source>
        <dbReference type="ARBA" id="ARBA00022630"/>
    </source>
</evidence>
<dbReference type="CDD" id="cd02809">
    <property type="entry name" value="alpha_hydroxyacid_oxid_FMN"/>
    <property type="match status" value="1"/>
</dbReference>
<evidence type="ECO:0000313" key="8">
    <source>
        <dbReference type="Proteomes" id="UP001210865"/>
    </source>
</evidence>
<keyword evidence="3" id="KW-0288">FMN</keyword>
<name>A0ABY7NHL1_9SPHN</name>
<dbReference type="PIRSF" id="PIRSF000138">
    <property type="entry name" value="Al-hdrx_acd_dh"/>
    <property type="match status" value="1"/>
</dbReference>
<dbReference type="InterPro" id="IPR013785">
    <property type="entry name" value="Aldolase_TIM"/>
</dbReference>
<evidence type="ECO:0000313" key="7">
    <source>
        <dbReference type="EMBL" id="WBO20974.1"/>
    </source>
</evidence>
<dbReference type="InterPro" id="IPR012133">
    <property type="entry name" value="Alpha-hydoxy_acid_DH_FMN"/>
</dbReference>
<dbReference type="PANTHER" id="PTHR10578">
    <property type="entry name" value="S -2-HYDROXY-ACID OXIDASE-RELATED"/>
    <property type="match status" value="1"/>
</dbReference>
<evidence type="ECO:0000259" key="6">
    <source>
        <dbReference type="PROSITE" id="PS51349"/>
    </source>
</evidence>
<dbReference type="InterPro" id="IPR037396">
    <property type="entry name" value="FMN_HAD"/>
</dbReference>
<sequence length="386" mass="40846">MAPLRAIPPDLLTLADYEARAATHLPAASWRHIQEGAGAERTLRDNRTAFDRWRLLPRALADLRDGDTVVELFGQRHIAPILLAPLAYQRIAHPDGERATACASAALGTGMVVSTLSSVTLEDILAAQRSAAQELGSGDAPAWFQLYLQPERAANLALVRRAEAAGYQAIVLTIDAAIKRSSFALPDGVAAANLAGMAPPRQVSMAGGPILFGTPLADAAPRWDDLDWLRQATRLPIILKGMVLGKDLDRALSLGIDGLILSNHGGRVLDGLPSALTMLPGVVDRVAGRIPVLLDGGVRTGTDIVTAIALGARAVLIGRPLFHALAVAGMIGVAHMIHILRTELEMTMAQLGAPRLSSLKREMLVGPAPPRLDVLDGGNPWVTTAH</sequence>
<dbReference type="EMBL" id="CP115174">
    <property type="protein sequence ID" value="WBO20974.1"/>
    <property type="molecule type" value="Genomic_DNA"/>
</dbReference>
<evidence type="ECO:0000256" key="3">
    <source>
        <dbReference type="ARBA" id="ARBA00022643"/>
    </source>
</evidence>
<evidence type="ECO:0000256" key="1">
    <source>
        <dbReference type="ARBA" id="ARBA00001917"/>
    </source>
</evidence>
<dbReference type="Pfam" id="PF01070">
    <property type="entry name" value="FMN_dh"/>
    <property type="match status" value="1"/>
</dbReference>
<dbReference type="SUPFAM" id="SSF51395">
    <property type="entry name" value="FMN-linked oxidoreductases"/>
    <property type="match status" value="1"/>
</dbReference>
<proteinExistence type="inferred from homology"/>
<dbReference type="Gene3D" id="3.20.20.70">
    <property type="entry name" value="Aldolase class I"/>
    <property type="match status" value="1"/>
</dbReference>
<keyword evidence="2" id="KW-0285">Flavoprotein</keyword>
<accession>A0ABY7NHL1</accession>
<dbReference type="InterPro" id="IPR000262">
    <property type="entry name" value="FMN-dep_DH"/>
</dbReference>
<evidence type="ECO:0000256" key="4">
    <source>
        <dbReference type="ARBA" id="ARBA00023002"/>
    </source>
</evidence>
<organism evidence="7 8">
    <name type="scientific">Sphingomonas abietis</name>
    <dbReference type="NCBI Taxonomy" id="3012344"/>
    <lineage>
        <taxon>Bacteria</taxon>
        <taxon>Pseudomonadati</taxon>
        <taxon>Pseudomonadota</taxon>
        <taxon>Alphaproteobacteria</taxon>
        <taxon>Sphingomonadales</taxon>
        <taxon>Sphingomonadaceae</taxon>
        <taxon>Sphingomonas</taxon>
    </lineage>
</organism>
<reference evidence="7 8" key="1">
    <citation type="submission" date="2022-12" db="EMBL/GenBank/DDBJ databases">
        <title>Sphingomonas abieness sp. nov., an endophytic bacterium isolated from Abies koreana.</title>
        <authorList>
            <person name="Jiang L."/>
            <person name="Lee J."/>
        </authorList>
    </citation>
    <scope>NUCLEOTIDE SEQUENCE [LARGE SCALE GENOMIC DNA]</scope>
    <source>
        <strain evidence="8">PAMB 00755</strain>
    </source>
</reference>